<accession>A0A4S4MQT3</accession>
<evidence type="ECO:0000313" key="1">
    <source>
        <dbReference type="EMBL" id="THH28349.1"/>
    </source>
</evidence>
<keyword evidence="2" id="KW-1185">Reference proteome</keyword>
<organism evidence="1 2">
    <name type="scientific">Antrodiella citrinella</name>
    <dbReference type="NCBI Taxonomy" id="2447956"/>
    <lineage>
        <taxon>Eukaryota</taxon>
        <taxon>Fungi</taxon>
        <taxon>Dikarya</taxon>
        <taxon>Basidiomycota</taxon>
        <taxon>Agaricomycotina</taxon>
        <taxon>Agaricomycetes</taxon>
        <taxon>Polyporales</taxon>
        <taxon>Steccherinaceae</taxon>
        <taxon>Antrodiella</taxon>
    </lineage>
</organism>
<sequence length="712" mass="79463">MERLLRAIEDDARSATVSCCSSTGSTIPGIGMISGRAIKAVGSFALRGVASANIQTRLFWMTVQLRADRKNIPQRFYEDLMELQRSPDAYVPLTYLSNHHVRLTEGFCDLALAIFMADNATLHATLGNELAWDIIFQLLEKRRYIGVVSAVARWQPNESQLFLHELAASVLKSWTAVPNGQQPSLDDIITFFTCHPEKVVNIARAECLTHCCRELFYEIAVKYPRMLNDAFTVDQFAALQSYTPRACERDPGQPLTFQFVSSLQYRPPQDDLLFQSLMLPLRAITLIKFLVGSDPIYIRLVLEHLSGCMRDALQDAHALQPLFCFTIHLCFESSVASQIAYDLGILSILDTIWIAHADSSEQLPDWITSGCILAFTAVNTHVDIEAPQWSSRSSSYLQSHLLYSIISTAADYTIDRYVQAQWLSLFHLGMSVGCPHKPLEDSPWNLLLSDSIFSQSNLLKSSMAWSATQVIFSCISQCSKHWTPLIDALMTKNTNELYIILSYILKIFIRDPGSCPVVSERSQAAFARMYQHASTHGFTIVNPIDRFTEFLNIVTHQSPAFNFALDKAGGWQFVSEVHSGFYDFISSPGSIDSDPSTKSSGCGGSPTASQRRQRMAVCVEVQQRFTASGAVPAADLGRTPILSPGAHVHRDSITVPVFLRSYPTRSQIQDSNHLEHYPLFNACICTNSAYTPFKANNSSWVPDSLTIPSFKK</sequence>
<dbReference type="OrthoDB" id="3001418at2759"/>
<dbReference type="EMBL" id="SGPM01000185">
    <property type="protein sequence ID" value="THH28349.1"/>
    <property type="molecule type" value="Genomic_DNA"/>
</dbReference>
<evidence type="ECO:0000313" key="2">
    <source>
        <dbReference type="Proteomes" id="UP000308730"/>
    </source>
</evidence>
<name>A0A4S4MQT3_9APHY</name>
<dbReference type="AlphaFoldDB" id="A0A4S4MQT3"/>
<dbReference type="Proteomes" id="UP000308730">
    <property type="component" value="Unassembled WGS sequence"/>
</dbReference>
<proteinExistence type="predicted"/>
<comment type="caution">
    <text evidence="1">The sequence shown here is derived from an EMBL/GenBank/DDBJ whole genome shotgun (WGS) entry which is preliminary data.</text>
</comment>
<gene>
    <name evidence="1" type="ORF">EUX98_g5846</name>
</gene>
<reference evidence="1 2" key="1">
    <citation type="submission" date="2019-02" db="EMBL/GenBank/DDBJ databases">
        <title>Genome sequencing of the rare red list fungi Antrodiella citrinella (Flaviporus citrinellus).</title>
        <authorList>
            <person name="Buettner E."/>
            <person name="Kellner H."/>
        </authorList>
    </citation>
    <scope>NUCLEOTIDE SEQUENCE [LARGE SCALE GENOMIC DNA]</scope>
    <source>
        <strain evidence="1 2">DSM 108506</strain>
    </source>
</reference>
<protein>
    <submittedName>
        <fullName evidence="1">Uncharacterized protein</fullName>
    </submittedName>
</protein>